<gene>
    <name evidence="2" type="ORF">A3H38_06525</name>
</gene>
<feature type="transmembrane region" description="Helical" evidence="1">
    <location>
        <begin position="56"/>
        <end position="78"/>
    </location>
</feature>
<evidence type="ECO:0000256" key="1">
    <source>
        <dbReference type="SAM" id="Phobius"/>
    </source>
</evidence>
<name>A0A1F4RCC7_UNCSA</name>
<evidence type="ECO:0000313" key="2">
    <source>
        <dbReference type="EMBL" id="OGC05841.1"/>
    </source>
</evidence>
<proteinExistence type="predicted"/>
<dbReference type="AlphaFoldDB" id="A0A1F4RCC7"/>
<organism evidence="2 3">
    <name type="scientific">candidate division WOR-1 bacterium RIFCSPLOWO2_02_FULL_46_20</name>
    <dbReference type="NCBI Taxonomy" id="1802567"/>
    <lineage>
        <taxon>Bacteria</taxon>
        <taxon>Bacillati</taxon>
        <taxon>Saganbacteria</taxon>
    </lineage>
</organism>
<dbReference type="Proteomes" id="UP000176938">
    <property type="component" value="Unassembled WGS sequence"/>
</dbReference>
<comment type="caution">
    <text evidence="2">The sequence shown here is derived from an EMBL/GenBank/DDBJ whole genome shotgun (WGS) entry which is preliminary data.</text>
</comment>
<keyword evidence="1" id="KW-1133">Transmembrane helix</keyword>
<dbReference type="EMBL" id="METP01000033">
    <property type="protein sequence ID" value="OGC05841.1"/>
    <property type="molecule type" value="Genomic_DNA"/>
</dbReference>
<keyword evidence="1" id="KW-0812">Transmembrane</keyword>
<protein>
    <submittedName>
        <fullName evidence="2">Uncharacterized protein</fullName>
    </submittedName>
</protein>
<reference evidence="2 3" key="1">
    <citation type="journal article" date="2016" name="Nat. Commun.">
        <title>Thousands of microbial genomes shed light on interconnected biogeochemical processes in an aquifer system.</title>
        <authorList>
            <person name="Anantharaman K."/>
            <person name="Brown C.T."/>
            <person name="Hug L.A."/>
            <person name="Sharon I."/>
            <person name="Castelle C.J."/>
            <person name="Probst A.J."/>
            <person name="Thomas B.C."/>
            <person name="Singh A."/>
            <person name="Wilkins M.J."/>
            <person name="Karaoz U."/>
            <person name="Brodie E.L."/>
            <person name="Williams K.H."/>
            <person name="Hubbard S.S."/>
            <person name="Banfield J.F."/>
        </authorList>
    </citation>
    <scope>NUCLEOTIDE SEQUENCE [LARGE SCALE GENOMIC DNA]</scope>
</reference>
<keyword evidence="1" id="KW-0472">Membrane</keyword>
<evidence type="ECO:0000313" key="3">
    <source>
        <dbReference type="Proteomes" id="UP000176938"/>
    </source>
</evidence>
<accession>A0A1F4RCC7</accession>
<sequence>MKLHYIEASLSLFVVGLGQIIKGEGNKGLLLILTFYLTLPAIVLLSLLLVGNSFPYVLGFVIIFAIILWLYSIADALLR</sequence>
<feature type="transmembrane region" description="Helical" evidence="1">
    <location>
        <begin position="29"/>
        <end position="50"/>
    </location>
</feature>